<evidence type="ECO:0000313" key="13">
    <source>
        <dbReference type="EMBL" id="KAG8489657.1"/>
    </source>
</evidence>
<feature type="binding site" evidence="10">
    <location>
        <position position="97"/>
    </location>
    <ligand>
        <name>Fe cation</name>
        <dbReference type="ChEBI" id="CHEBI:24875"/>
        <label>1</label>
    </ligand>
</feature>
<feature type="binding site" evidence="10">
    <location>
        <position position="221"/>
    </location>
    <ligand>
        <name>Fe cation</name>
        <dbReference type="ChEBI" id="CHEBI:24875"/>
        <label>2</label>
    </ligand>
</feature>
<dbReference type="InterPro" id="IPR016024">
    <property type="entry name" value="ARM-type_fold"/>
</dbReference>
<evidence type="ECO:0000256" key="6">
    <source>
        <dbReference type="ARBA" id="ARBA00023002"/>
    </source>
</evidence>
<evidence type="ECO:0000256" key="2">
    <source>
        <dbReference type="ARBA" id="ARBA00005041"/>
    </source>
</evidence>
<evidence type="ECO:0000256" key="10">
    <source>
        <dbReference type="HAMAP-Rule" id="MF_03101"/>
    </source>
</evidence>
<dbReference type="PANTHER" id="PTHR12697">
    <property type="entry name" value="PBS LYASE HEAT-LIKE PROTEIN"/>
    <property type="match status" value="1"/>
</dbReference>
<dbReference type="InterPro" id="IPR004883">
    <property type="entry name" value="LOB"/>
</dbReference>
<dbReference type="Gene3D" id="1.25.10.10">
    <property type="entry name" value="Leucine-rich Repeat Variant"/>
    <property type="match status" value="2"/>
</dbReference>
<evidence type="ECO:0000259" key="12">
    <source>
        <dbReference type="PROSITE" id="PS50891"/>
    </source>
</evidence>
<evidence type="ECO:0000256" key="3">
    <source>
        <dbReference type="ARBA" id="ARBA00005474"/>
    </source>
</evidence>
<evidence type="ECO:0000313" key="14">
    <source>
        <dbReference type="Proteomes" id="UP000701853"/>
    </source>
</evidence>
<dbReference type="PROSITE" id="PS50891">
    <property type="entry name" value="LOB"/>
    <property type="match status" value="1"/>
</dbReference>
<dbReference type="GO" id="GO:0046872">
    <property type="term" value="F:metal ion binding"/>
    <property type="evidence" value="ECO:0007669"/>
    <property type="project" value="UniProtKB-KW"/>
</dbReference>
<evidence type="ECO:0000256" key="5">
    <source>
        <dbReference type="ARBA" id="ARBA00022737"/>
    </source>
</evidence>
<keyword evidence="8 10" id="KW-0503">Monooxygenase</keyword>
<dbReference type="SMART" id="SM00567">
    <property type="entry name" value="EZ_HEAT"/>
    <property type="match status" value="6"/>
</dbReference>
<gene>
    <name evidence="13" type="ORF">CXB51_017646</name>
</gene>
<feature type="binding site" evidence="10">
    <location>
        <position position="64"/>
    </location>
    <ligand>
        <name>Fe cation</name>
        <dbReference type="ChEBI" id="CHEBI:24875"/>
        <label>1</label>
    </ligand>
</feature>
<evidence type="ECO:0000256" key="7">
    <source>
        <dbReference type="ARBA" id="ARBA00023004"/>
    </source>
</evidence>
<dbReference type="InterPro" id="IPR027517">
    <property type="entry name" value="Deoxyhypusine_hydroxylase"/>
</dbReference>
<keyword evidence="14" id="KW-1185">Reference proteome</keyword>
<comment type="caution">
    <text evidence="13">The sequence shown here is derived from an EMBL/GenBank/DDBJ whole genome shotgun (WGS) entry which is preliminary data.</text>
</comment>
<keyword evidence="7 10" id="KW-0408">Iron</keyword>
<feature type="binding site" evidence="10">
    <location>
        <position position="96"/>
    </location>
    <ligand>
        <name>Fe cation</name>
        <dbReference type="ChEBI" id="CHEBI:24875"/>
        <label>1</label>
    </ligand>
</feature>
<evidence type="ECO:0000256" key="9">
    <source>
        <dbReference type="ARBA" id="ARBA00023256"/>
    </source>
</evidence>
<evidence type="ECO:0000256" key="8">
    <source>
        <dbReference type="ARBA" id="ARBA00023033"/>
    </source>
</evidence>
<feature type="compositionally biased region" description="Basic and acidic residues" evidence="11">
    <location>
        <begin position="141"/>
        <end position="151"/>
    </location>
</feature>
<dbReference type="Pfam" id="PF03195">
    <property type="entry name" value="LOB"/>
    <property type="match status" value="1"/>
</dbReference>
<dbReference type="EC" id="1.14.99.29" evidence="10"/>
<dbReference type="GO" id="GO:0019135">
    <property type="term" value="F:deoxyhypusine monooxygenase activity"/>
    <property type="evidence" value="ECO:0007669"/>
    <property type="project" value="UniProtKB-UniRule"/>
</dbReference>
<dbReference type="Proteomes" id="UP000701853">
    <property type="component" value="Chromosome 7"/>
</dbReference>
<feature type="binding site" evidence="10">
    <location>
        <position position="254"/>
    </location>
    <ligand>
        <name>Fe cation</name>
        <dbReference type="ChEBI" id="CHEBI:24875"/>
        <label>2</label>
    </ligand>
</feature>
<dbReference type="InterPro" id="IPR011989">
    <property type="entry name" value="ARM-like"/>
</dbReference>
<comment type="similarity">
    <text evidence="3">Belongs to the LOB domain-containing protein family.</text>
</comment>
<comment type="pathway">
    <text evidence="2 10">Protein modification; eIF5A hypusination.</text>
</comment>
<evidence type="ECO:0000256" key="4">
    <source>
        <dbReference type="ARBA" id="ARBA00022723"/>
    </source>
</evidence>
<dbReference type="AlphaFoldDB" id="A0A8J5YX28"/>
<protein>
    <recommendedName>
        <fullName evidence="10">Deoxyhypusine hydroxylase</fullName>
        <shortName evidence="10">DOHH</shortName>
        <ecNumber evidence="10">1.14.99.29</ecNumber>
    </recommendedName>
    <alternativeName>
        <fullName evidence="10">Deoxyhypusine dioxygenase</fullName>
    </alternativeName>
    <alternativeName>
        <fullName evidence="10">Deoxyhypusine monooxygenase</fullName>
    </alternativeName>
</protein>
<name>A0A8J5YX28_9ROSI</name>
<dbReference type="SUPFAM" id="SSF48371">
    <property type="entry name" value="ARM repeat"/>
    <property type="match status" value="1"/>
</dbReference>
<dbReference type="PANTHER" id="PTHR12697:SF5">
    <property type="entry name" value="DEOXYHYPUSINE HYDROXYLASE"/>
    <property type="match status" value="1"/>
</dbReference>
<comment type="similarity">
    <text evidence="10">Belongs to the deoxyhypusine hydroxylase family.</text>
</comment>
<keyword evidence="5" id="KW-0677">Repeat</keyword>
<accession>A0A8J5YX28</accession>
<dbReference type="InterPro" id="IPR004155">
    <property type="entry name" value="PBS_lyase_HEAT"/>
</dbReference>
<sequence length="568" mass="61871">MCSLVDGVSASDMEKFLCDRLLDPTQPISERFRALFSLRNLKGPAPRNALVQATRDSSNLLAHEAAFALGQMQDAEAIPALEVVLNDLSLHPIVRHEAAEALGAIGLESNIPLLKNSLVLDPAPEVRETCELALQRIEELKSDGSDDKSSMTEKSPFLSVDPAAPASSHSSVDKLREVLLDEARGMYERYSALFALRNHGGEEAVSAIIDSLGAKSALLKHEVAYVLGQLQNKAASAALSNILRNETEHPMVRHEAAEALGSIADDQSVALLEEFARDPEPIVSQSCEVALSMLEFERAGKSFEAFPLHANSCGALDLVVWQLEERPQSDKVKEQQFQATSLHFVFFSVLSQTCSLAMASSGSTATGSGSPCGACKFLRRKCATDCIFAPYFSSEQGPARFAAIHKVFGASNVSKLLLHIPAHDRCEAVVTIAYEAQARIRDPVYGCVAHIFALQQQVECLQAQLMQVRAQLAQNAMNSNHINGTQYWQGHLSGLFPSFLSYPSSSNNPISPQSSLDSVEVELHTADNMNMQEIQSLQDFSFHGYPNKTPCDSDLGELQAIALRMMRN</sequence>
<evidence type="ECO:0000256" key="11">
    <source>
        <dbReference type="SAM" id="MobiDB-lite"/>
    </source>
</evidence>
<dbReference type="HAMAP" id="MF_03101">
    <property type="entry name" value="Deoxyhypusine_hydroxylase"/>
    <property type="match status" value="1"/>
</dbReference>
<keyword evidence="6 10" id="KW-0560">Oxidoreductase</keyword>
<feature type="binding site" evidence="10">
    <location>
        <position position="63"/>
    </location>
    <ligand>
        <name>Fe cation</name>
        <dbReference type="ChEBI" id="CHEBI:24875"/>
        <label>1</label>
    </ligand>
</feature>
<reference evidence="13 14" key="1">
    <citation type="journal article" date="2021" name="bioRxiv">
        <title>The Gossypium anomalum genome as a resource for cotton improvement and evolutionary analysis of hybrid incompatibility.</title>
        <authorList>
            <person name="Grover C.E."/>
            <person name="Yuan D."/>
            <person name="Arick M.A."/>
            <person name="Miller E.R."/>
            <person name="Hu G."/>
            <person name="Peterson D.G."/>
            <person name="Wendel J.F."/>
            <person name="Udall J.A."/>
        </authorList>
    </citation>
    <scope>NUCLEOTIDE SEQUENCE [LARGE SCALE GENOMIC DNA]</scope>
    <source>
        <strain evidence="13">JFW-Udall</strain>
        <tissue evidence="13">Leaf</tissue>
    </source>
</reference>
<dbReference type="FunFam" id="1.25.10.10:FF:000292">
    <property type="entry name" value="Deoxyhypusine hydroxylase"/>
    <property type="match status" value="1"/>
</dbReference>
<feature type="binding site" evidence="10">
    <location>
        <position position="222"/>
    </location>
    <ligand>
        <name>Fe cation</name>
        <dbReference type="ChEBI" id="CHEBI:24875"/>
        <label>2</label>
    </ligand>
</feature>
<feature type="domain" description="LOB" evidence="12">
    <location>
        <begin position="370"/>
        <end position="472"/>
    </location>
</feature>
<dbReference type="UniPathway" id="UPA00354"/>
<dbReference type="OrthoDB" id="421002at2759"/>
<dbReference type="FunFam" id="1.25.10.10:FF:000099">
    <property type="entry name" value="Deoxyhypusine hydroxylase"/>
    <property type="match status" value="1"/>
</dbReference>
<comment type="cofactor">
    <cofactor evidence="10">
        <name>Fe(2+)</name>
        <dbReference type="ChEBI" id="CHEBI:29033"/>
    </cofactor>
    <text evidence="10">Binds 2 Fe(2+) ions per subunit.</text>
</comment>
<comment type="function">
    <text evidence="10">Catalyzes the hydroxylation of the N(6)-(4-aminobutyl)-L-lysine intermediate to form hypusine, an essential post-translational modification only found in mature eIF-5A factor.</text>
</comment>
<feature type="binding site" evidence="10">
    <location>
        <position position="255"/>
    </location>
    <ligand>
        <name>Fe cation</name>
        <dbReference type="ChEBI" id="CHEBI:24875"/>
        <label>2</label>
    </ligand>
</feature>
<keyword evidence="4 10" id="KW-0479">Metal-binding</keyword>
<dbReference type="EMBL" id="JAHUZN010000007">
    <property type="protein sequence ID" value="KAG8489657.1"/>
    <property type="molecule type" value="Genomic_DNA"/>
</dbReference>
<proteinExistence type="inferred from homology"/>
<dbReference type="Pfam" id="PF03130">
    <property type="entry name" value="HEAT_PBS"/>
    <property type="match status" value="1"/>
</dbReference>
<evidence type="ECO:0000256" key="1">
    <source>
        <dbReference type="ARBA" id="ARBA00000068"/>
    </source>
</evidence>
<dbReference type="Pfam" id="PF13646">
    <property type="entry name" value="HEAT_2"/>
    <property type="match status" value="2"/>
</dbReference>
<comment type="catalytic activity">
    <reaction evidence="1 10">
        <text>[eIF5A protein]-deoxyhypusine + AH2 + O2 = [eIF5A protein]-hypusine + A + H2O</text>
        <dbReference type="Rhea" id="RHEA:14101"/>
        <dbReference type="Rhea" id="RHEA-COMP:10144"/>
        <dbReference type="Rhea" id="RHEA-COMP:12592"/>
        <dbReference type="ChEBI" id="CHEBI:13193"/>
        <dbReference type="ChEBI" id="CHEBI:15377"/>
        <dbReference type="ChEBI" id="CHEBI:15379"/>
        <dbReference type="ChEBI" id="CHEBI:17499"/>
        <dbReference type="ChEBI" id="CHEBI:82657"/>
        <dbReference type="ChEBI" id="CHEBI:91175"/>
        <dbReference type="EC" id="1.14.99.29"/>
    </reaction>
</comment>
<organism evidence="13 14">
    <name type="scientific">Gossypium anomalum</name>
    <dbReference type="NCBI Taxonomy" id="47600"/>
    <lineage>
        <taxon>Eukaryota</taxon>
        <taxon>Viridiplantae</taxon>
        <taxon>Streptophyta</taxon>
        <taxon>Embryophyta</taxon>
        <taxon>Tracheophyta</taxon>
        <taxon>Spermatophyta</taxon>
        <taxon>Magnoliopsida</taxon>
        <taxon>eudicotyledons</taxon>
        <taxon>Gunneridae</taxon>
        <taxon>Pentapetalae</taxon>
        <taxon>rosids</taxon>
        <taxon>malvids</taxon>
        <taxon>Malvales</taxon>
        <taxon>Malvaceae</taxon>
        <taxon>Malvoideae</taxon>
        <taxon>Gossypium</taxon>
    </lineage>
</organism>
<feature type="region of interest" description="Disordered" evidence="11">
    <location>
        <begin position="141"/>
        <end position="168"/>
    </location>
</feature>
<keyword evidence="9 10" id="KW-0386">Hypusine biosynthesis</keyword>